<dbReference type="Gene3D" id="3.40.50.1820">
    <property type="entry name" value="alpha/beta hydrolase"/>
    <property type="match status" value="1"/>
</dbReference>
<dbReference type="SUPFAM" id="SSF53474">
    <property type="entry name" value="alpha/beta-Hydrolases"/>
    <property type="match status" value="1"/>
</dbReference>
<accession>A0A290Z345</accession>
<feature type="region of interest" description="Disordered" evidence="1">
    <location>
        <begin position="1"/>
        <end position="42"/>
    </location>
</feature>
<keyword evidence="3" id="KW-1185">Reference proteome</keyword>
<name>A0A290Z345_9PSEU</name>
<evidence type="ECO:0000256" key="1">
    <source>
        <dbReference type="SAM" id="MobiDB-lite"/>
    </source>
</evidence>
<dbReference type="AlphaFoldDB" id="A0A290Z345"/>
<sequence length="291" mass="31061">MTALPEIPPPASEDRAAPALAAVPDAVPSTAPEAPGALPEPEAPHAPGLLWYLTEPTRAVVDLGQYAAARQLLRAAPSGDGHTVIVLPGLGGADGSTAVLRRFLSGLGYDVRGWGLGRNLGPSAATVDGTRALLERVAAERGEVSLVGWSLGGVFARELARERPELVRQVITLGSPYALRDARCTRVNPVFRLLSVFYEAVSDLPPPESERPAMPVPATSVYSRSDGIVPWRACLEEEGRRRESVPVASSHLGYCHNTSVLWLVADRLAQPRGRWHRFAPPPGMARMFPAA</sequence>
<reference evidence="2" key="1">
    <citation type="submission" date="2017-09" db="EMBL/GenBank/DDBJ databases">
        <title>Complete Genome Sequence of ansamitocin-producing Bacterium Actinosynnema pretiosum X47.</title>
        <authorList>
            <person name="Cao G."/>
            <person name="Zong G."/>
            <person name="Zhong C."/>
            <person name="Fu J."/>
        </authorList>
    </citation>
    <scope>NUCLEOTIDE SEQUENCE [LARGE SCALE GENOMIC DNA]</scope>
    <source>
        <strain evidence="2">X47</strain>
    </source>
</reference>
<keyword evidence="2" id="KW-0378">Hydrolase</keyword>
<dbReference type="RefSeq" id="WP_096492320.1">
    <property type="nucleotide sequence ID" value="NZ_CP023445.1"/>
</dbReference>
<organism evidence="2 3">
    <name type="scientific">Actinosynnema pretiosum</name>
    <dbReference type="NCBI Taxonomy" id="42197"/>
    <lineage>
        <taxon>Bacteria</taxon>
        <taxon>Bacillati</taxon>
        <taxon>Actinomycetota</taxon>
        <taxon>Actinomycetes</taxon>
        <taxon>Pseudonocardiales</taxon>
        <taxon>Pseudonocardiaceae</taxon>
        <taxon>Actinosynnema</taxon>
    </lineage>
</organism>
<gene>
    <name evidence="2" type="ORF">CNX65_08795</name>
</gene>
<dbReference type="GO" id="GO:0016787">
    <property type="term" value="F:hydrolase activity"/>
    <property type="evidence" value="ECO:0007669"/>
    <property type="project" value="UniProtKB-KW"/>
</dbReference>
<feature type="compositionally biased region" description="Pro residues" evidence="1">
    <location>
        <begin position="1"/>
        <end position="11"/>
    </location>
</feature>
<dbReference type="InterPro" id="IPR029058">
    <property type="entry name" value="AB_hydrolase_fold"/>
</dbReference>
<dbReference type="KEGG" id="apre:CNX65_08795"/>
<protein>
    <submittedName>
        <fullName evidence="2">Alpha/beta hydrolase</fullName>
    </submittedName>
</protein>
<dbReference type="EMBL" id="CP023445">
    <property type="protein sequence ID" value="ATE53373.1"/>
    <property type="molecule type" value="Genomic_DNA"/>
</dbReference>
<dbReference type="Proteomes" id="UP000218505">
    <property type="component" value="Chromosome"/>
</dbReference>
<evidence type="ECO:0000313" key="2">
    <source>
        <dbReference type="EMBL" id="ATE53373.1"/>
    </source>
</evidence>
<feature type="compositionally biased region" description="Low complexity" evidence="1">
    <location>
        <begin position="17"/>
        <end position="42"/>
    </location>
</feature>
<evidence type="ECO:0000313" key="3">
    <source>
        <dbReference type="Proteomes" id="UP000218505"/>
    </source>
</evidence>
<proteinExistence type="predicted"/>